<dbReference type="PANTHER" id="PTHR43507:SF20">
    <property type="entry name" value="NADH-UBIQUINONE OXIDOREDUCTASE CHAIN 4"/>
    <property type="match status" value="1"/>
</dbReference>
<dbReference type="GO" id="GO:0031966">
    <property type="term" value="C:mitochondrial membrane"/>
    <property type="evidence" value="ECO:0007669"/>
    <property type="project" value="UniProtKB-SubCell"/>
</dbReference>
<dbReference type="GO" id="GO:0015990">
    <property type="term" value="P:electron transport coupled proton transport"/>
    <property type="evidence" value="ECO:0007669"/>
    <property type="project" value="TreeGrafter"/>
</dbReference>
<dbReference type="Pfam" id="PF00361">
    <property type="entry name" value="Proton_antipo_M"/>
    <property type="match status" value="1"/>
</dbReference>
<keyword evidence="11 17" id="KW-1133">Transmembrane helix</keyword>
<evidence type="ECO:0000256" key="13">
    <source>
        <dbReference type="ARBA" id="ARBA00023075"/>
    </source>
</evidence>
<comment type="similarity">
    <text evidence="3 17">Belongs to the complex I subunit 4 family.</text>
</comment>
<dbReference type="EMBL" id="KF938944">
    <property type="protein sequence ID" value="AHZ34685.1"/>
    <property type="molecule type" value="Genomic_DNA"/>
</dbReference>
<keyword evidence="12 17" id="KW-0520">NAD</keyword>
<feature type="transmembrane region" description="Helical" evidence="17">
    <location>
        <begin position="241"/>
        <end position="260"/>
    </location>
</feature>
<protein>
    <recommendedName>
        <fullName evidence="5 17">NADH-ubiquinone oxidoreductase chain 4</fullName>
        <ecNumber evidence="4 17">7.1.1.2</ecNumber>
    </recommendedName>
</protein>
<evidence type="ECO:0000256" key="5">
    <source>
        <dbReference type="ARBA" id="ARBA00021006"/>
    </source>
</evidence>
<evidence type="ECO:0000256" key="7">
    <source>
        <dbReference type="ARBA" id="ARBA00022660"/>
    </source>
</evidence>
<keyword evidence="9" id="KW-1278">Translocase</keyword>
<gene>
    <name evidence="20" type="primary">ND4</name>
</gene>
<evidence type="ECO:0000256" key="18">
    <source>
        <dbReference type="SAM" id="SignalP"/>
    </source>
</evidence>
<reference evidence="20" key="1">
    <citation type="submission" date="2013-12" db="EMBL/GenBank/DDBJ databases">
        <authorList>
            <person name="Schubert J."/>
        </authorList>
    </citation>
    <scope>NUCLEOTIDE SEQUENCE</scope>
</reference>
<dbReference type="PRINTS" id="PR01437">
    <property type="entry name" value="NUOXDRDTASE4"/>
</dbReference>
<feature type="transmembrane region" description="Helical" evidence="17">
    <location>
        <begin position="372"/>
        <end position="393"/>
    </location>
</feature>
<dbReference type="PANTHER" id="PTHR43507">
    <property type="entry name" value="NADH-UBIQUINONE OXIDOREDUCTASE CHAIN 4"/>
    <property type="match status" value="1"/>
</dbReference>
<organism evidence="20">
    <name type="scientific">Pseudobiotus spinifer</name>
    <dbReference type="NCBI Taxonomy" id="1477120"/>
    <lineage>
        <taxon>Eukaryota</taxon>
        <taxon>Metazoa</taxon>
        <taxon>Ecdysozoa</taxon>
        <taxon>Tardigrada</taxon>
        <taxon>Eutardigrada</taxon>
        <taxon>Parachela</taxon>
        <taxon>Isohypsibioidea</taxon>
        <taxon>Doryphoribiidae</taxon>
        <taxon>Pseudobiotus</taxon>
    </lineage>
</organism>
<dbReference type="AlphaFoldDB" id="A0A0K0KA02"/>
<feature type="transmembrane region" description="Helical" evidence="17">
    <location>
        <begin position="333"/>
        <end position="352"/>
    </location>
</feature>
<evidence type="ECO:0000256" key="6">
    <source>
        <dbReference type="ARBA" id="ARBA00022448"/>
    </source>
</evidence>
<feature type="signal peptide" evidence="18">
    <location>
        <begin position="1"/>
        <end position="18"/>
    </location>
</feature>
<dbReference type="GO" id="GO:0042773">
    <property type="term" value="P:ATP synthesis coupled electron transport"/>
    <property type="evidence" value="ECO:0007669"/>
    <property type="project" value="InterPro"/>
</dbReference>
<keyword evidence="15 17" id="KW-0472">Membrane</keyword>
<comment type="function">
    <text evidence="1">Core subunit of the mitochondrial membrane respiratory chain NADH dehydrogenase (Complex I) that is believed to belong to the minimal assembly required for catalysis. Complex I functions in the transfer of electrons from NADH to the respiratory chain. The immediate electron acceptor for the enzyme is believed to be ubiquinone.</text>
</comment>
<proteinExistence type="inferred from homology"/>
<evidence type="ECO:0000256" key="2">
    <source>
        <dbReference type="ARBA" id="ARBA00004225"/>
    </source>
</evidence>
<comment type="catalytic activity">
    <reaction evidence="16 17">
        <text>a ubiquinone + NADH + 5 H(+)(in) = a ubiquinol + NAD(+) + 4 H(+)(out)</text>
        <dbReference type="Rhea" id="RHEA:29091"/>
        <dbReference type="Rhea" id="RHEA-COMP:9565"/>
        <dbReference type="Rhea" id="RHEA-COMP:9566"/>
        <dbReference type="ChEBI" id="CHEBI:15378"/>
        <dbReference type="ChEBI" id="CHEBI:16389"/>
        <dbReference type="ChEBI" id="CHEBI:17976"/>
        <dbReference type="ChEBI" id="CHEBI:57540"/>
        <dbReference type="ChEBI" id="CHEBI:57945"/>
        <dbReference type="EC" id="7.1.1.2"/>
    </reaction>
</comment>
<dbReference type="GO" id="GO:0003954">
    <property type="term" value="F:NADH dehydrogenase activity"/>
    <property type="evidence" value="ECO:0007669"/>
    <property type="project" value="TreeGrafter"/>
</dbReference>
<evidence type="ECO:0000256" key="9">
    <source>
        <dbReference type="ARBA" id="ARBA00022967"/>
    </source>
</evidence>
<keyword evidence="14 17" id="KW-0496">Mitochondrion</keyword>
<name>A0A0K0KA02_9BILA</name>
<feature type="transmembrane region" description="Helical" evidence="17">
    <location>
        <begin position="267"/>
        <end position="286"/>
    </location>
</feature>
<dbReference type="InterPro" id="IPR001750">
    <property type="entry name" value="ND/Mrp_TM"/>
</dbReference>
<evidence type="ECO:0000256" key="4">
    <source>
        <dbReference type="ARBA" id="ARBA00012944"/>
    </source>
</evidence>
<evidence type="ECO:0000313" key="20">
    <source>
        <dbReference type="EMBL" id="AHZ34685.1"/>
    </source>
</evidence>
<feature type="chain" id="PRO_5005450800" description="NADH-ubiquinone oxidoreductase chain 4" evidence="18">
    <location>
        <begin position="19"/>
        <end position="436"/>
    </location>
</feature>
<accession>A0A0K0KA02</accession>
<feature type="transmembrane region" description="Helical" evidence="17">
    <location>
        <begin position="413"/>
        <end position="434"/>
    </location>
</feature>
<feature type="transmembrane region" description="Helical" evidence="17">
    <location>
        <begin position="100"/>
        <end position="122"/>
    </location>
</feature>
<feature type="transmembrane region" description="Helical" evidence="17">
    <location>
        <begin position="40"/>
        <end position="63"/>
    </location>
</feature>
<keyword evidence="18" id="KW-0732">Signal</keyword>
<evidence type="ECO:0000259" key="19">
    <source>
        <dbReference type="Pfam" id="PF00361"/>
    </source>
</evidence>
<keyword evidence="8 17" id="KW-0812">Transmembrane</keyword>
<comment type="function">
    <text evidence="17">Core subunit of the mitochondrial membrane respiratory chain NADH dehydrogenase (Complex I) which catalyzes electron transfer from NADH through the respiratory chain, using ubiquinone as an electron acceptor. Essential for the catalytic activity and assembly of complex I.</text>
</comment>
<feature type="transmembrane region" description="Helical" evidence="17">
    <location>
        <begin position="159"/>
        <end position="187"/>
    </location>
</feature>
<dbReference type="EC" id="7.1.1.2" evidence="4 17"/>
<evidence type="ECO:0000256" key="1">
    <source>
        <dbReference type="ARBA" id="ARBA00003257"/>
    </source>
</evidence>
<dbReference type="InterPro" id="IPR003918">
    <property type="entry name" value="NADH_UbQ_OxRdtase"/>
</dbReference>
<evidence type="ECO:0000256" key="17">
    <source>
        <dbReference type="RuleBase" id="RU003297"/>
    </source>
</evidence>
<sequence length="436" mass="48670">MIGLSMALLLSWSPTLMGAGVVSAFVVLLTHSSLYSCQYILSLDKFAIILSLLVFWVFCALSVCSKSYTKKVASLADSLSSVLVILGILLVLSFMVENLILFYIFFEVSLIPLMVVILGWGYQVERVSATLYLLVYTLVGSFPLLLAFVGLLLKGQTLMWFFLSALLGLFLFLICYFFFFLSFSFFIKLPLYGLHLWLSKAHVEAPGMGSMVLAAVLLKLSAYGLYRVSPYFSFSLLKVNIWGAALSILGAALSAAVCMVQSDLKAMIAYSSVSHMGVMIMGFMTQSSAMMSGAWVIMLSHGFCSSALFYLANINYERHLTRQLSIVRGQVSVFYYFSLLWVVFLMINFSVPPFLTLWGEASVIFGAFWLNYFFFFFLGLNMFLVSYFCMYCFSTLIHGRVSGYKSSLGETSVNFIVLLFHFSPLIGLVLNVGVLF</sequence>
<keyword evidence="6 17" id="KW-0813">Transport</keyword>
<keyword evidence="13 17" id="KW-0830">Ubiquinone</keyword>
<evidence type="ECO:0000256" key="14">
    <source>
        <dbReference type="ARBA" id="ARBA00023128"/>
    </source>
</evidence>
<evidence type="ECO:0000256" key="12">
    <source>
        <dbReference type="ARBA" id="ARBA00023027"/>
    </source>
</evidence>
<feature type="transmembrane region" description="Helical" evidence="17">
    <location>
        <begin position="208"/>
        <end position="226"/>
    </location>
</feature>
<evidence type="ECO:0000256" key="10">
    <source>
        <dbReference type="ARBA" id="ARBA00022982"/>
    </source>
</evidence>
<evidence type="ECO:0000256" key="3">
    <source>
        <dbReference type="ARBA" id="ARBA00009025"/>
    </source>
</evidence>
<feature type="transmembrane region" description="Helical" evidence="17">
    <location>
        <begin position="129"/>
        <end position="153"/>
    </location>
</feature>
<dbReference type="GO" id="GO:0048039">
    <property type="term" value="F:ubiquinone binding"/>
    <property type="evidence" value="ECO:0007669"/>
    <property type="project" value="TreeGrafter"/>
</dbReference>
<evidence type="ECO:0000256" key="8">
    <source>
        <dbReference type="ARBA" id="ARBA00022692"/>
    </source>
</evidence>
<keyword evidence="7 17" id="KW-0679">Respiratory chain</keyword>
<dbReference type="GO" id="GO:0008137">
    <property type="term" value="F:NADH dehydrogenase (ubiquinone) activity"/>
    <property type="evidence" value="ECO:0007669"/>
    <property type="project" value="UniProtKB-UniRule"/>
</dbReference>
<keyword evidence="10 17" id="KW-0249">Electron transport</keyword>
<feature type="transmembrane region" description="Helical" evidence="17">
    <location>
        <begin position="292"/>
        <end position="312"/>
    </location>
</feature>
<evidence type="ECO:0000256" key="15">
    <source>
        <dbReference type="ARBA" id="ARBA00023136"/>
    </source>
</evidence>
<evidence type="ECO:0000256" key="11">
    <source>
        <dbReference type="ARBA" id="ARBA00022989"/>
    </source>
</evidence>
<feature type="transmembrane region" description="Helical" evidence="17">
    <location>
        <begin position="75"/>
        <end position="94"/>
    </location>
</feature>
<feature type="domain" description="NADH:quinone oxidoreductase/Mrp antiporter transmembrane" evidence="19">
    <location>
        <begin position="97"/>
        <end position="379"/>
    </location>
</feature>
<geneLocation type="mitochondrion" evidence="20"/>
<comment type="subcellular location">
    <subcellularLocation>
        <location evidence="2 17">Mitochondrion membrane</location>
        <topology evidence="2 17">Multi-pass membrane protein</topology>
    </subcellularLocation>
</comment>
<evidence type="ECO:0000256" key="16">
    <source>
        <dbReference type="ARBA" id="ARBA00049551"/>
    </source>
</evidence>